<proteinExistence type="predicted"/>
<gene>
    <name evidence="2" type="ORF">EV656_103316</name>
</gene>
<evidence type="ECO:0000313" key="2">
    <source>
        <dbReference type="EMBL" id="TCP25560.1"/>
    </source>
</evidence>
<feature type="compositionally biased region" description="Low complexity" evidence="1">
    <location>
        <begin position="161"/>
        <end position="170"/>
    </location>
</feature>
<dbReference type="AlphaFoldDB" id="A0A4R2NU99"/>
<keyword evidence="3" id="KW-1185">Reference proteome</keyword>
<reference evidence="2 3" key="1">
    <citation type="submission" date="2019-03" db="EMBL/GenBank/DDBJ databases">
        <title>Genomic Encyclopedia of Type Strains, Phase IV (KMG-IV): sequencing the most valuable type-strain genomes for metagenomic binning, comparative biology and taxonomic classification.</title>
        <authorList>
            <person name="Goeker M."/>
        </authorList>
    </citation>
    <scope>NUCLEOTIDE SEQUENCE [LARGE SCALE GENOMIC DNA]</scope>
    <source>
        <strain evidence="2 3">DSM 2781</strain>
    </source>
</reference>
<evidence type="ECO:0000313" key="3">
    <source>
        <dbReference type="Proteomes" id="UP000295733"/>
    </source>
</evidence>
<evidence type="ECO:0000256" key="1">
    <source>
        <dbReference type="SAM" id="MobiDB-lite"/>
    </source>
</evidence>
<feature type="region of interest" description="Disordered" evidence="1">
    <location>
        <begin position="1"/>
        <end position="24"/>
    </location>
</feature>
<accession>A0A4R2NU99</accession>
<dbReference type="EMBL" id="SLXL01000003">
    <property type="protein sequence ID" value="TCP25560.1"/>
    <property type="molecule type" value="Genomic_DNA"/>
</dbReference>
<name>A0A4R2NU99_RHOAD</name>
<protein>
    <submittedName>
        <fullName evidence="2">Uncharacterized protein</fullName>
    </submittedName>
</protein>
<comment type="caution">
    <text evidence="2">The sequence shown here is derived from an EMBL/GenBank/DDBJ whole genome shotgun (WGS) entry which is preliminary data.</text>
</comment>
<feature type="compositionally biased region" description="Polar residues" evidence="1">
    <location>
        <begin position="184"/>
        <end position="204"/>
    </location>
</feature>
<sequence length="204" mass="21131">MSDPIAQGTRADGGQSRSRTRHRNTPSGYVVLRWQVSRLADVRRGRLAVALPSQPCRPVAWGSLSGHGRGGGCASDLVALIAFPFHPPEGGHQQGCDATIGRKLSSCALAVLAAGNRARPGPGQAVRPRPGDRRNRSILGANTPASPMTRPRRANGGYGPAAGITGPAAGFSRRASSAIWAGPISQQPPTVRAPSATQPWANSA</sequence>
<organism evidence="2 3">
    <name type="scientific">Rhodovulum adriaticum</name>
    <name type="common">Rhodopseudomonas adriatica</name>
    <dbReference type="NCBI Taxonomy" id="35804"/>
    <lineage>
        <taxon>Bacteria</taxon>
        <taxon>Pseudomonadati</taxon>
        <taxon>Pseudomonadota</taxon>
        <taxon>Alphaproteobacteria</taxon>
        <taxon>Rhodobacterales</taxon>
        <taxon>Paracoccaceae</taxon>
        <taxon>Rhodovulum</taxon>
    </lineage>
</organism>
<dbReference type="Proteomes" id="UP000295733">
    <property type="component" value="Unassembled WGS sequence"/>
</dbReference>
<feature type="region of interest" description="Disordered" evidence="1">
    <location>
        <begin position="117"/>
        <end position="204"/>
    </location>
</feature>